<dbReference type="GO" id="GO:0005524">
    <property type="term" value="F:ATP binding"/>
    <property type="evidence" value="ECO:0007669"/>
    <property type="project" value="UniProtKB-KW"/>
</dbReference>
<keyword evidence="3" id="KW-0808">Transferase</keyword>
<keyword evidence="2" id="KW-1277">Toxin-antitoxin system</keyword>
<dbReference type="GO" id="GO:0046872">
    <property type="term" value="F:metal ion binding"/>
    <property type="evidence" value="ECO:0007669"/>
    <property type="project" value="UniProtKB-KW"/>
</dbReference>
<evidence type="ECO:0000313" key="12">
    <source>
        <dbReference type="Proteomes" id="UP000298714"/>
    </source>
</evidence>
<dbReference type="PANTHER" id="PTHR33571:SF12">
    <property type="entry name" value="BSL3053 PROTEIN"/>
    <property type="match status" value="1"/>
</dbReference>
<dbReference type="KEGG" id="hgn:E6W36_00645"/>
<proteinExistence type="inferred from homology"/>
<keyword evidence="8" id="KW-0460">Magnesium</keyword>
<dbReference type="InterPro" id="IPR002934">
    <property type="entry name" value="Polymerase_NTP_transf_dom"/>
</dbReference>
<keyword evidence="5" id="KW-0479">Metal-binding</keyword>
<dbReference type="Gene3D" id="3.30.460.10">
    <property type="entry name" value="Beta Polymerase, domain 2"/>
    <property type="match status" value="1"/>
</dbReference>
<evidence type="ECO:0000256" key="6">
    <source>
        <dbReference type="ARBA" id="ARBA00022741"/>
    </source>
</evidence>
<keyword evidence="6" id="KW-0547">Nucleotide-binding</keyword>
<evidence type="ECO:0000256" key="1">
    <source>
        <dbReference type="ARBA" id="ARBA00001946"/>
    </source>
</evidence>
<evidence type="ECO:0000256" key="8">
    <source>
        <dbReference type="ARBA" id="ARBA00022842"/>
    </source>
</evidence>
<evidence type="ECO:0000256" key="2">
    <source>
        <dbReference type="ARBA" id="ARBA00022649"/>
    </source>
</evidence>
<feature type="domain" description="Polymerase nucleotidyl transferase" evidence="10">
    <location>
        <begin position="13"/>
        <end position="95"/>
    </location>
</feature>
<evidence type="ECO:0000256" key="3">
    <source>
        <dbReference type="ARBA" id="ARBA00022679"/>
    </source>
</evidence>
<sequence length="98" mass="11357">MEREVALARLRPLEQRLRQQGVSALYLFGSTARGEADDKSDLDLLFEYVPDRGFSLFDQAGLQVELSELLNTKVDFIPRKGLRDRIRERVEAEMVRVF</sequence>
<evidence type="ECO:0000259" key="10">
    <source>
        <dbReference type="Pfam" id="PF01909"/>
    </source>
</evidence>
<protein>
    <submittedName>
        <fullName evidence="11">DNA polymerase III subunit beta</fullName>
    </submittedName>
</protein>
<dbReference type="RefSeq" id="WP_222873440.1">
    <property type="nucleotide sequence ID" value="NZ_CP039704.1"/>
</dbReference>
<comment type="similarity">
    <text evidence="9">Belongs to the MntA antitoxin family.</text>
</comment>
<dbReference type="InterPro" id="IPR043519">
    <property type="entry name" value="NT_sf"/>
</dbReference>
<dbReference type="EMBL" id="CP039704">
    <property type="protein sequence ID" value="QCI78680.1"/>
    <property type="molecule type" value="Genomic_DNA"/>
</dbReference>
<dbReference type="Proteomes" id="UP000298714">
    <property type="component" value="Chromosome"/>
</dbReference>
<dbReference type="CDD" id="cd05403">
    <property type="entry name" value="NT_KNTase_like"/>
    <property type="match status" value="1"/>
</dbReference>
<accession>A0A4D7C540</accession>
<evidence type="ECO:0000256" key="5">
    <source>
        <dbReference type="ARBA" id="ARBA00022723"/>
    </source>
</evidence>
<reference evidence="12" key="1">
    <citation type="submission" date="2019-04" db="EMBL/GenBank/DDBJ databases">
        <title>Complete genome sequence of Sphingomonas sp. W1-2-3.</title>
        <authorList>
            <person name="Im W.T."/>
        </authorList>
    </citation>
    <scope>NUCLEOTIDE SEQUENCE [LARGE SCALE GENOMIC DNA]</scope>
    <source>
        <strain evidence="12">W1-2-3</strain>
    </source>
</reference>
<keyword evidence="4" id="KW-0548">Nucleotidyltransferase</keyword>
<evidence type="ECO:0000313" key="11">
    <source>
        <dbReference type="EMBL" id="QCI78680.1"/>
    </source>
</evidence>
<comment type="cofactor">
    <cofactor evidence="1">
        <name>Mg(2+)</name>
        <dbReference type="ChEBI" id="CHEBI:18420"/>
    </cofactor>
</comment>
<dbReference type="GO" id="GO:0016779">
    <property type="term" value="F:nucleotidyltransferase activity"/>
    <property type="evidence" value="ECO:0007669"/>
    <property type="project" value="UniProtKB-KW"/>
</dbReference>
<evidence type="ECO:0000256" key="4">
    <source>
        <dbReference type="ARBA" id="ARBA00022695"/>
    </source>
</evidence>
<name>A0A4D7C540_9SPHN</name>
<evidence type="ECO:0000256" key="9">
    <source>
        <dbReference type="ARBA" id="ARBA00038276"/>
    </source>
</evidence>
<dbReference type="AlphaFoldDB" id="A0A4D7C540"/>
<keyword evidence="12" id="KW-1185">Reference proteome</keyword>
<dbReference type="InterPro" id="IPR052038">
    <property type="entry name" value="Type-VII_TA_antitoxin"/>
</dbReference>
<organism evidence="11 12">
    <name type="scientific">Hankyongella ginsenosidimutans</name>
    <dbReference type="NCBI Taxonomy" id="1763828"/>
    <lineage>
        <taxon>Bacteria</taxon>
        <taxon>Pseudomonadati</taxon>
        <taxon>Pseudomonadota</taxon>
        <taxon>Alphaproteobacteria</taxon>
        <taxon>Sphingomonadales</taxon>
        <taxon>Sphingomonadaceae</taxon>
        <taxon>Hankyongella</taxon>
    </lineage>
</organism>
<evidence type="ECO:0000256" key="7">
    <source>
        <dbReference type="ARBA" id="ARBA00022840"/>
    </source>
</evidence>
<dbReference type="SUPFAM" id="SSF81301">
    <property type="entry name" value="Nucleotidyltransferase"/>
    <property type="match status" value="1"/>
</dbReference>
<keyword evidence="7" id="KW-0067">ATP-binding</keyword>
<gene>
    <name evidence="11" type="ORF">E6W36_00645</name>
</gene>
<dbReference type="PANTHER" id="PTHR33571">
    <property type="entry name" value="SSL8005 PROTEIN"/>
    <property type="match status" value="1"/>
</dbReference>
<dbReference type="Pfam" id="PF01909">
    <property type="entry name" value="NTP_transf_2"/>
    <property type="match status" value="1"/>
</dbReference>